<dbReference type="GO" id="GO:0032012">
    <property type="term" value="P:regulation of ARF protein signal transduction"/>
    <property type="evidence" value="ECO:0007669"/>
    <property type="project" value="InterPro"/>
</dbReference>
<feature type="region of interest" description="Disordered" evidence="10">
    <location>
        <begin position="1538"/>
        <end position="1582"/>
    </location>
</feature>
<keyword evidence="2" id="KW-0813">Transport</keyword>
<feature type="active site" description="Proton acceptor" evidence="9">
    <location>
        <position position="2099"/>
    </location>
</feature>
<comment type="subcellular location">
    <subcellularLocation>
        <location evidence="8">Cytoplasmic vesicle</location>
        <location evidence="8">COPI-coated vesicle membrane</location>
    </subcellularLocation>
</comment>
<dbReference type="InterPro" id="IPR015403">
    <property type="entry name" value="Mon2/Sec7/BIG1-like_HDS"/>
</dbReference>
<feature type="region of interest" description="Disordered" evidence="10">
    <location>
        <begin position="1012"/>
        <end position="1046"/>
    </location>
</feature>
<feature type="region of interest" description="Disordered" evidence="10">
    <location>
        <begin position="505"/>
        <end position="533"/>
    </location>
</feature>
<dbReference type="Gene3D" id="1.10.1000.11">
    <property type="entry name" value="Arf Nucleotide-binding Site Opener,domain 2"/>
    <property type="match status" value="1"/>
</dbReference>
<sequence length="2409" mass="267764">MASLQFVVSSLETIAKDSHRNKQLSESVQTALAAIKESDPQLPDPEVIFAPLQLATKSGSVPLITNALDSIGKLTSSSYFSQLSSQEGSAERAPLIERAIDTICDCFQGETTHADVQLQIVKSLLAAVLNDKIIVHGAGLLKAVRQVYNVFLLSRSPVNQQVAQGTLTQMAGTVFERVKTRLHMKESRLNLSRLAQSSSKLTLEVQESINGSSAPSADYDDRDSDAGGETPVERRDEDAKLTIKDLEKMKNFDDSGLGDGPTMVSQVKPAKRVARSISENTQGDASLDDSPEALDAEDEVYIRDAYLVFRSFCNLSTKVLSQDQLYDLRGQAMRSKLISLHLIHTLLHSNIAVFVSPLCTITNTKNNEPTSFLEAIKYYLCLSITRNGASSVDKVFDVTCEVFWLILKFMRASFKKEIEVVLNEIYLALLARKTAPLSQKLYFVGILNRLCADPRALVEVYLNYDCDRNVDNIFQTLIEDLSRFATAPVAITPAQEQLFEERHSKGNQATDWQTKGAMPPPLSATQIAPQNEIESDIPKEYAIKRMSLDSLVEALRSLVNWSQSGRPDGNAGTVNESERRSSLEDARDSIDPSYSEGLSRGDTPALPSTPVIDDDPEHLEKEKARKTAMTNAIKVFNFKPKKGIALLLKEGFIASDRPEDIAKFLIQEERLDKAQIGEYLGEGEPKNIEIMHAFVDTMDFTKRRFVDALRQFLQSFRLPGEAQKIDRFMLKFANRYVMGNPNAFANADTAYVLAYSVILLNTDLHSSKIARRMSKEDFIKNNRGINDNADLPEEYLISIYDEIASNEIVLTSERQAAAAAGTVPPQATGIAAGIGQAFSSRDYQREAYVQQSEEISLRSEQLFKNLFKSQRRNAEMAGIKFIPATSFKHVGPMFDVTWMSFFSALSSQLQKALNLEVIKLCLEGMKLAIKIACFFDLPTPREAFISAVKNTANLNNPQEVFAKNLEALRVLLELGYTEGNYLRQSWKDILMCVSQLERLQLMAGGVDANSVPDVSKARFQPPARDNPSDARKSAATKRQRQRSNTATHGLNTDIAYEILSDEMIKSMDRIFTNTANLNGDAIGHFARALTEVSWDEIKVSGSNDQPRMYSLQKIVEISYYNMTRVRFEWTTIWDVLGDHFNNVGCHINEAIVFFALDSLRQLSMRFMEIEELPGFKFQKDFLKPFEHVMSNSSNIRVKDMVLRCLIQMIQARGENIRSGWRTMFGVFTVAARDPSESIVSMAYENVSHVYKTRFGVVISQGAFTDLIVCLTEFSKNMKFQKKSLQAMETLKSIIPRMLKAPECPLSRKYTSNNQLKEASTIESPIKSPGQSRTSIEEAFWFPVLFAFHDVLMTGEDLEVRSNALNYFFEALLRYGGDFPPEFWDTLWRQQLYPIFMVLRSRPEMSNVLNHEELSVWLSTTMIQALRNMITLFTHYFDALEYMLDRFLELLALCICQENDTIARIGSNCLQQLILQNVTKFTPEHWAKIVGAFCELFERTTAYQLFSATTINSTASLSLSPPPSGLDFGGPLSPGLDSPKLDEKSLKINGGEENGYLSDGESTVDTSAEAGEDPLKTPTAHPSQTVVAAATDNVPSPVLEDYKPSSHLQQQPVVVTAARRRFFNRIISRCVLQLLMIETVNELFSNEAVYAQIPSSELLRLMGLLKKSFLFARRFNNDKELRMRLWREGFMKQPPNLLKQESGSAATYIAILFRMFADQAPGRRESKSDVENALVPLCKDIIRGYISLEEESQHRNILAWRPVVVDVLEGYAALPESAFRNHAKAFYPLVVDLVAKELSGELRSALLLVLRRVGEYELGIEGMATSSSYNHRGHNRSDSVVTMSTEGGGGGHSPSVEVESGDASSRFMGREKSRNKRRPRWPFLINSTRPATSTVGTENHQLSYYLLVVLHNPTNDECGVLGGTLEPIATLPTAVSIAPCLLKATQWAADMSLFGFNPFGLGSREPAAPQTLESRTLEAVADHIKSGKVKRITVMTGAGISTAAGIPDFRSPGTGLYSNLERLKLPEPEAVFDISFFRDRPEPFYVLAKELYPGKFQPTISHAFIALLSKKGLLQMNFTQNIDCLERQAGVPGEKVIEAHGSFATQSCIECKELFPDDEMLLHVEKEIVPRCASCNGLVKPNIVFFGEPLPRTFSEKCHLVAESDLAIIIGTSLTVYPFAGLPELVPRGSPRLLLNKVRVGQIGTRSDDVVELGSCDAGVRKLADLLGWRDELEDLWRSVVGDAEADRQIAAKDDEQGGYSDDSSDSDPDEDMRKLAEVVNRMNLGLETSAVDDSSSKPGDDGVPKATMKSPDETASSDNLKPEDPSMGDKHKMEQSNSTQVRSVESQQKKGTGASNQVEEAVSTHGSAGEAKTKNTRPDTSQQAQPPVNALAAPVQSSSGGKVEEVEES</sequence>
<dbReference type="Pfam" id="PF16213">
    <property type="entry name" value="DCB"/>
    <property type="match status" value="1"/>
</dbReference>
<dbReference type="FunFam" id="1.10.220.20:FF:000002">
    <property type="entry name" value="Brefeldin A-inhibited guanine nucleotide-exchange protein 1"/>
    <property type="match status" value="1"/>
</dbReference>
<dbReference type="Pfam" id="PF12783">
    <property type="entry name" value="Sec7-like_HUS"/>
    <property type="match status" value="1"/>
</dbReference>
<evidence type="ECO:0000256" key="4">
    <source>
        <dbReference type="ARBA" id="ARBA00022679"/>
    </source>
</evidence>
<dbReference type="EMBL" id="JH793784">
    <property type="protein sequence ID" value="ELQ45064.1"/>
    <property type="molecule type" value="Genomic_DNA"/>
</dbReference>
<feature type="binding site" evidence="9">
    <location>
        <position position="2134"/>
    </location>
    <ligand>
        <name>Zn(2+)</name>
        <dbReference type="ChEBI" id="CHEBI:29105"/>
    </ligand>
</feature>
<keyword evidence="5" id="KW-0653">Protein transport</keyword>
<dbReference type="InterPro" id="IPR032629">
    <property type="entry name" value="DCB_dom"/>
</dbReference>
<dbReference type="GO" id="GO:0030663">
    <property type="term" value="C:COPI-coated vesicle membrane"/>
    <property type="evidence" value="ECO:0007669"/>
    <property type="project" value="UniProtKB-SubCell"/>
</dbReference>
<dbReference type="InterPro" id="IPR026590">
    <property type="entry name" value="Ssirtuin_cat_dom"/>
</dbReference>
<dbReference type="GO" id="GO:0070403">
    <property type="term" value="F:NAD+ binding"/>
    <property type="evidence" value="ECO:0007669"/>
    <property type="project" value="InterPro"/>
</dbReference>
<evidence type="ECO:0000259" key="11">
    <source>
        <dbReference type="PROSITE" id="PS50190"/>
    </source>
</evidence>
<feature type="compositionally biased region" description="Basic and acidic residues" evidence="10">
    <location>
        <begin position="2320"/>
        <end position="2334"/>
    </location>
</feature>
<keyword evidence="3" id="KW-0963">Cytoplasm</keyword>
<keyword evidence="9" id="KW-0479">Metal-binding</keyword>
<dbReference type="InterPro" id="IPR000904">
    <property type="entry name" value="Sec7_dom"/>
</dbReference>
<feature type="compositionally biased region" description="Basic and acidic residues" evidence="10">
    <location>
        <begin position="231"/>
        <end position="240"/>
    </location>
</feature>
<evidence type="ECO:0000256" key="9">
    <source>
        <dbReference type="PROSITE-ProRule" id="PRU00236"/>
    </source>
</evidence>
<keyword evidence="7" id="KW-0472">Membrane</keyword>
<reference evidence="13" key="1">
    <citation type="journal article" date="2012" name="PLoS Genet.">
        <title>Comparative analysis of the genomes of two field isolates of the rice blast fungus Magnaporthe oryzae.</title>
        <authorList>
            <person name="Xue M."/>
            <person name="Yang J."/>
            <person name="Li Z."/>
            <person name="Hu S."/>
            <person name="Yao N."/>
            <person name="Dean R.A."/>
            <person name="Zhao W."/>
            <person name="Shen M."/>
            <person name="Zhang H."/>
            <person name="Li C."/>
            <person name="Liu L."/>
            <person name="Cao L."/>
            <person name="Xu X."/>
            <person name="Xing Y."/>
            <person name="Hsiang T."/>
            <person name="Zhang Z."/>
            <person name="Xu J.R."/>
            <person name="Peng Y.L."/>
        </authorList>
    </citation>
    <scope>NUCLEOTIDE SEQUENCE</scope>
    <source>
        <strain evidence="13">Y34</strain>
    </source>
</reference>
<dbReference type="GO" id="GO:0015031">
    <property type="term" value="P:protein transport"/>
    <property type="evidence" value="ECO:0007669"/>
    <property type="project" value="UniProtKB-KW"/>
</dbReference>
<dbReference type="InterPro" id="IPR029035">
    <property type="entry name" value="DHS-like_NAD/FAD-binding_dom"/>
</dbReference>
<feature type="region of interest" description="Disordered" evidence="10">
    <location>
        <begin position="562"/>
        <end position="617"/>
    </location>
</feature>
<feature type="region of interest" description="Disordered" evidence="10">
    <location>
        <begin position="2287"/>
        <end position="2409"/>
    </location>
</feature>
<protein>
    <submittedName>
        <fullName evidence="13">Transport protein SEC7</fullName>
    </submittedName>
</protein>
<feature type="domain" description="Deacetylase sirtuin-type" evidence="12">
    <location>
        <begin position="1969"/>
        <end position="2229"/>
    </location>
</feature>
<feature type="compositionally biased region" description="Basic and acidic residues" evidence="10">
    <location>
        <begin position="576"/>
        <end position="590"/>
    </location>
</feature>
<dbReference type="Pfam" id="PF20252">
    <property type="entry name" value="BIG2_C"/>
    <property type="match status" value="1"/>
</dbReference>
<evidence type="ECO:0000313" key="13">
    <source>
        <dbReference type="EMBL" id="ELQ45064.1"/>
    </source>
</evidence>
<evidence type="ECO:0000256" key="1">
    <source>
        <dbReference type="ARBA" id="ARBA00006924"/>
    </source>
</evidence>
<evidence type="ECO:0000256" key="10">
    <source>
        <dbReference type="SAM" id="MobiDB-lite"/>
    </source>
</evidence>
<evidence type="ECO:0000256" key="5">
    <source>
        <dbReference type="ARBA" id="ARBA00022927"/>
    </source>
</evidence>
<keyword evidence="9" id="KW-0862">Zinc</keyword>
<dbReference type="Gene3D" id="3.40.50.1220">
    <property type="entry name" value="TPP-binding domain"/>
    <property type="match status" value="1"/>
</dbReference>
<dbReference type="SUPFAM" id="SSF48425">
    <property type="entry name" value="Sec7 domain"/>
    <property type="match status" value="1"/>
</dbReference>
<feature type="region of interest" description="Disordered" evidence="10">
    <location>
        <begin position="1842"/>
        <end position="1871"/>
    </location>
</feature>
<dbReference type="PROSITE" id="PS50305">
    <property type="entry name" value="SIRTUIN"/>
    <property type="match status" value="1"/>
</dbReference>
<gene>
    <name evidence="13" type="ORF">OOU_Y34scaffold00021g4</name>
</gene>
<dbReference type="FunFam" id="1.10.1000.11:FF:000003">
    <property type="entry name" value="Brefeldin A-inhibited guanine nucleotide-exchange protein 1"/>
    <property type="match status" value="1"/>
</dbReference>
<dbReference type="InterPro" id="IPR016024">
    <property type="entry name" value="ARM-type_fold"/>
</dbReference>
<dbReference type="Gene3D" id="3.30.1600.10">
    <property type="entry name" value="SIR2/SIRT2 'Small Domain"/>
    <property type="match status" value="1"/>
</dbReference>
<dbReference type="GO" id="GO:0016740">
    <property type="term" value="F:transferase activity"/>
    <property type="evidence" value="ECO:0007669"/>
    <property type="project" value="UniProtKB-KW"/>
</dbReference>
<evidence type="ECO:0000256" key="6">
    <source>
        <dbReference type="ARBA" id="ARBA00023027"/>
    </source>
</evidence>
<dbReference type="Pfam" id="PF01369">
    <property type="entry name" value="Sec7"/>
    <property type="match status" value="1"/>
</dbReference>
<dbReference type="CDD" id="cd01408">
    <property type="entry name" value="SIRT1"/>
    <property type="match status" value="1"/>
</dbReference>
<dbReference type="PROSITE" id="PS50190">
    <property type="entry name" value="SEC7"/>
    <property type="match status" value="1"/>
</dbReference>
<keyword evidence="4" id="KW-0808">Transferase</keyword>
<organism evidence="13">
    <name type="scientific">Pyricularia oryzae (strain Y34)</name>
    <name type="common">Rice blast fungus</name>
    <name type="synonym">Magnaporthe oryzae</name>
    <dbReference type="NCBI Taxonomy" id="1143189"/>
    <lineage>
        <taxon>Eukaryota</taxon>
        <taxon>Fungi</taxon>
        <taxon>Dikarya</taxon>
        <taxon>Ascomycota</taxon>
        <taxon>Pezizomycotina</taxon>
        <taxon>Sordariomycetes</taxon>
        <taxon>Sordariomycetidae</taxon>
        <taxon>Magnaporthales</taxon>
        <taxon>Pyriculariaceae</taxon>
        <taxon>Pyricularia</taxon>
    </lineage>
</organism>
<dbReference type="InterPro" id="IPR032691">
    <property type="entry name" value="Mon2/Sec7/BIG1-like_HUS"/>
</dbReference>
<dbReference type="Pfam" id="PF09324">
    <property type="entry name" value="Sec7-like_HDS"/>
    <property type="match status" value="1"/>
</dbReference>
<dbReference type="Pfam" id="PF02146">
    <property type="entry name" value="SIR2"/>
    <property type="match status" value="1"/>
</dbReference>
<dbReference type="SMART" id="SM00222">
    <property type="entry name" value="Sec7"/>
    <property type="match status" value="1"/>
</dbReference>
<dbReference type="InterPro" id="IPR026591">
    <property type="entry name" value="Sirtuin_cat_small_dom_sf"/>
</dbReference>
<feature type="binding site" evidence="9">
    <location>
        <position position="2131"/>
    </location>
    <ligand>
        <name>Zn(2+)</name>
        <dbReference type="ChEBI" id="CHEBI:29105"/>
    </ligand>
</feature>
<dbReference type="GO" id="GO:0005085">
    <property type="term" value="F:guanyl-nucleotide exchange factor activity"/>
    <property type="evidence" value="ECO:0007669"/>
    <property type="project" value="InterPro"/>
</dbReference>
<keyword evidence="6" id="KW-0520">NAD</keyword>
<evidence type="ECO:0000256" key="8">
    <source>
        <dbReference type="ARBA" id="ARBA00060451"/>
    </source>
</evidence>
<feature type="binding site" evidence="9">
    <location>
        <position position="2107"/>
    </location>
    <ligand>
        <name>Zn(2+)</name>
        <dbReference type="ChEBI" id="CHEBI:29105"/>
    </ligand>
</feature>
<dbReference type="InterPro" id="IPR046455">
    <property type="entry name" value="Sec7/BIG1-like_C"/>
</dbReference>
<feature type="binding site" evidence="9">
    <location>
        <position position="2110"/>
    </location>
    <ligand>
        <name>Zn(2+)</name>
        <dbReference type="ChEBI" id="CHEBI:29105"/>
    </ligand>
</feature>
<feature type="domain" description="SEC7" evidence="11">
    <location>
        <begin position="618"/>
        <end position="806"/>
    </location>
</feature>
<comment type="similarity">
    <text evidence="1">Belongs to the sirtuin family. Class I subfamily.</text>
</comment>
<evidence type="ECO:0000256" key="7">
    <source>
        <dbReference type="ARBA" id="ARBA00023136"/>
    </source>
</evidence>
<dbReference type="InterPro" id="IPR035999">
    <property type="entry name" value="Sec7_dom_sf"/>
</dbReference>
<dbReference type="SUPFAM" id="SSF52467">
    <property type="entry name" value="DHS-like NAD/FAD-binding domain"/>
    <property type="match status" value="1"/>
</dbReference>
<dbReference type="Proteomes" id="UP000011086">
    <property type="component" value="Unassembled WGS sequence"/>
</dbReference>
<dbReference type="PANTHER" id="PTHR10663:SF375">
    <property type="entry name" value="LD29171P"/>
    <property type="match status" value="1"/>
</dbReference>
<dbReference type="GO" id="GO:0046872">
    <property type="term" value="F:metal ion binding"/>
    <property type="evidence" value="ECO:0007669"/>
    <property type="project" value="UniProtKB-KW"/>
</dbReference>
<evidence type="ECO:0000259" key="12">
    <source>
        <dbReference type="PROSITE" id="PS50305"/>
    </source>
</evidence>
<feature type="region of interest" description="Disordered" evidence="10">
    <location>
        <begin position="208"/>
        <end position="240"/>
    </location>
</feature>
<dbReference type="PANTHER" id="PTHR10663">
    <property type="entry name" value="GUANYL-NUCLEOTIDE EXCHANGE FACTOR"/>
    <property type="match status" value="1"/>
</dbReference>
<feature type="region of interest" description="Disordered" evidence="10">
    <location>
        <begin position="2247"/>
        <end position="2271"/>
    </location>
</feature>
<dbReference type="SUPFAM" id="SSF48371">
    <property type="entry name" value="ARM repeat"/>
    <property type="match status" value="1"/>
</dbReference>
<proteinExistence type="inferred from homology"/>
<feature type="compositionally biased region" description="Basic and acidic residues" evidence="10">
    <location>
        <begin position="2294"/>
        <end position="2303"/>
    </location>
</feature>
<dbReference type="Gene3D" id="1.10.220.20">
    <property type="match status" value="1"/>
</dbReference>
<dbReference type="InterPro" id="IPR003000">
    <property type="entry name" value="Sirtuin"/>
</dbReference>
<name>A0AA97PSA0_PYRO3</name>
<feature type="compositionally biased region" description="Polar residues" evidence="10">
    <location>
        <begin position="2335"/>
        <end position="2358"/>
    </location>
</feature>
<evidence type="ECO:0000256" key="3">
    <source>
        <dbReference type="ARBA" id="ARBA00022490"/>
    </source>
</evidence>
<accession>A0AA97PSA0</accession>
<dbReference type="InterPro" id="IPR023394">
    <property type="entry name" value="Sec7_C_sf"/>
</dbReference>
<dbReference type="CDD" id="cd00171">
    <property type="entry name" value="Sec7"/>
    <property type="match status" value="1"/>
</dbReference>
<evidence type="ECO:0000256" key="2">
    <source>
        <dbReference type="ARBA" id="ARBA00022448"/>
    </source>
</evidence>